<name>A0AAD5YTF3_9AGAR</name>
<keyword evidence="1" id="KW-0175">Coiled coil</keyword>
<evidence type="ECO:0000256" key="2">
    <source>
        <dbReference type="SAM" id="MobiDB-lite"/>
    </source>
</evidence>
<dbReference type="PANTHER" id="PTHR46579:SF1">
    <property type="entry name" value="F5_8 TYPE C DOMAIN-CONTAINING PROTEIN"/>
    <property type="match status" value="1"/>
</dbReference>
<gene>
    <name evidence="3" type="ORF">NP233_g6715</name>
</gene>
<evidence type="ECO:0000256" key="1">
    <source>
        <dbReference type="SAM" id="Coils"/>
    </source>
</evidence>
<reference evidence="3" key="1">
    <citation type="submission" date="2022-07" db="EMBL/GenBank/DDBJ databases">
        <title>Genome Sequence of Leucocoprinus birnbaumii.</title>
        <authorList>
            <person name="Buettner E."/>
        </authorList>
    </citation>
    <scope>NUCLEOTIDE SEQUENCE</scope>
    <source>
        <strain evidence="3">VT141</strain>
    </source>
</reference>
<comment type="caution">
    <text evidence="3">The sequence shown here is derived from an EMBL/GenBank/DDBJ whole genome shotgun (WGS) entry which is preliminary data.</text>
</comment>
<proteinExistence type="predicted"/>
<dbReference type="EMBL" id="JANIEX010000452">
    <property type="protein sequence ID" value="KAJ3566895.1"/>
    <property type="molecule type" value="Genomic_DNA"/>
</dbReference>
<dbReference type="Pfam" id="PF02992">
    <property type="entry name" value="Transposase_21"/>
    <property type="match status" value="1"/>
</dbReference>
<dbReference type="InterPro" id="IPR004242">
    <property type="entry name" value="Transposase_21"/>
</dbReference>
<accession>A0AAD5YTF3</accession>
<protein>
    <submittedName>
        <fullName evidence="3">Uncharacterized protein</fullName>
    </submittedName>
</protein>
<keyword evidence="4" id="KW-1185">Reference proteome</keyword>
<feature type="compositionally biased region" description="Polar residues" evidence="2">
    <location>
        <begin position="245"/>
        <end position="254"/>
    </location>
</feature>
<organism evidence="3 4">
    <name type="scientific">Leucocoprinus birnbaumii</name>
    <dbReference type="NCBI Taxonomy" id="56174"/>
    <lineage>
        <taxon>Eukaryota</taxon>
        <taxon>Fungi</taxon>
        <taxon>Dikarya</taxon>
        <taxon>Basidiomycota</taxon>
        <taxon>Agaricomycotina</taxon>
        <taxon>Agaricomycetes</taxon>
        <taxon>Agaricomycetidae</taxon>
        <taxon>Agaricales</taxon>
        <taxon>Agaricineae</taxon>
        <taxon>Agaricaceae</taxon>
        <taxon>Leucocoprinus</taxon>
    </lineage>
</organism>
<evidence type="ECO:0000313" key="4">
    <source>
        <dbReference type="Proteomes" id="UP001213000"/>
    </source>
</evidence>
<feature type="coiled-coil region" evidence="1">
    <location>
        <begin position="778"/>
        <end position="831"/>
    </location>
</feature>
<evidence type="ECO:0000313" key="3">
    <source>
        <dbReference type="EMBL" id="KAJ3566895.1"/>
    </source>
</evidence>
<dbReference type="Proteomes" id="UP001213000">
    <property type="component" value="Unassembled WGS sequence"/>
</dbReference>
<sequence length="1138" mass="128342">MCPNKSCVAFTGPFKDLDECPICGASRWDQVKLDKKKKKVAAKTFCTIPIGSQIQAAFSSPESAEAMKYRSERTRQIVESAIGERLEIPIFEDFVDGSEYLSAYQRGDVKDDDVMLMLSLDGAQLYEHKMSDCWIYIWVILELSPDRRYKKHHVLPGGFIPGPHKPKNIDSFLFPGLYHIAALQREGLKVYDAHLDIVKTVKPYIALATADAPGMAYLSGLVGHMGANGCRNYCDVPSRHRNRSNHYYPNNQRPEGNYNADPHPDVDLNKHSPYFSQERYDNNLTVLTGSRPSNYEDNRRNTGISKQSIFSGLKNPFGVPGMFPLDLMHVVALNIPALFLGLFKADMAHDSALDDKSTWDWAVFSDAETWKAHGQKVTDLLRFLPSYYDRPPRNPAEKLTSGYKAAEFLVYFYGLLPALLINLLPQHYLFNFYKLVALLRIISKRSITREELEFVKKIVVVFLDEFETLYIQRREYRMHFARRCLHTLWHLASETARLGPAGIYAQWVLERTIGILKGETRLHSNIYSNLMERGVARGATNSLIFTYPNLFSPTAHHPQGTIHLGDGYLLLKRPTAKVAEPITPVEQEAYAHYARHRSLEVPHAAQIMRRGRLLLPNGHFVRTAWKEDDRPNGRTSRMIKIKSGTLGPSSSFGEVLYFFRLSDIGNQATTVCAMVSLCDPVEHDILTASYGVLSVCNFTRYKDVRVVEAHHIESVIGLLPFNPPPPGNIGPITELGTCFVLEDMNFNATEFKDTKDIRYKIIQEANEADLKTTKNPTYAKLYEKAKEMKSQLSELEKQLKEARSLAHEASHERCQESIGQLKGQLKEARSNVKMLSDIGTDKFLEKLNLLVEKNPFITRLKHPTKVEEEPKNADKIFWKEPETKSHPIFKDYSYFMDKNGTTFPKVPYREAMLASARGALTDAAIKTGSHFSTWRANGREFKEHFIASLEEAHPTLAQAQCHWKAIQVAYDHYPTWLKGFKCRVPIDQASQCSCGTAASRKRKVEEVGEPELLSGPGGSALKKVKTEASTFSKIQQKQIVNIFDTPVVTAGDNGVNPSAPSDSSRHLPQQRTSSLIPILLLPNLLTQPLIRPRHSSQRILMHPLVQFLDHQGALQVDGTHGGDAGEGFLGDLVLVCQA</sequence>
<feature type="region of interest" description="Disordered" evidence="2">
    <location>
        <begin position="243"/>
        <end position="264"/>
    </location>
</feature>
<dbReference type="PANTHER" id="PTHR46579">
    <property type="entry name" value="F5/8 TYPE C DOMAIN-CONTAINING PROTEIN-RELATED"/>
    <property type="match status" value="1"/>
</dbReference>
<dbReference type="AlphaFoldDB" id="A0AAD5YTF3"/>